<evidence type="ECO:0000259" key="1">
    <source>
        <dbReference type="Pfam" id="PF09537"/>
    </source>
</evidence>
<organism evidence="2 3">
    <name type="scientific">Halpernia frigidisoli</name>
    <dbReference type="NCBI Taxonomy" id="1125876"/>
    <lineage>
        <taxon>Bacteria</taxon>
        <taxon>Pseudomonadati</taxon>
        <taxon>Bacteroidota</taxon>
        <taxon>Flavobacteriia</taxon>
        <taxon>Flavobacteriales</taxon>
        <taxon>Weeksellaceae</taxon>
        <taxon>Chryseobacterium group</taxon>
        <taxon>Halpernia</taxon>
    </lineage>
</organism>
<accession>A0A1I3DLB2</accession>
<reference evidence="2 3" key="1">
    <citation type="submission" date="2016-10" db="EMBL/GenBank/DDBJ databases">
        <authorList>
            <person name="de Groot N.N."/>
        </authorList>
    </citation>
    <scope>NUCLEOTIDE SEQUENCE [LARGE SCALE GENOMIC DNA]</scope>
    <source>
        <strain evidence="2 3">DSM 26000</strain>
    </source>
</reference>
<name>A0A1I3DLB2_9FLAO</name>
<feature type="domain" description="DUF2383" evidence="1">
    <location>
        <begin position="6"/>
        <end position="116"/>
    </location>
</feature>
<proteinExistence type="predicted"/>
<dbReference type="InterPro" id="IPR012347">
    <property type="entry name" value="Ferritin-like"/>
</dbReference>
<gene>
    <name evidence="2" type="ORF">SAMN05443292_0558</name>
</gene>
<protein>
    <recommendedName>
        <fullName evidence="1">DUF2383 domain-containing protein</fullName>
    </recommendedName>
</protein>
<dbReference type="InterPro" id="IPR011971">
    <property type="entry name" value="CHP02284"/>
</dbReference>
<dbReference type="AlphaFoldDB" id="A0A1I3DLB2"/>
<dbReference type="Proteomes" id="UP000198931">
    <property type="component" value="Unassembled WGS sequence"/>
</dbReference>
<dbReference type="STRING" id="1125876.SAMN05443292_0558"/>
<dbReference type="InterPro" id="IPR019052">
    <property type="entry name" value="DUF2383"/>
</dbReference>
<dbReference type="NCBIfam" id="TIGR02284">
    <property type="entry name" value="PA2169 family four-helix-bundle protein"/>
    <property type="match status" value="1"/>
</dbReference>
<dbReference type="Gene3D" id="1.20.1260.10">
    <property type="match status" value="1"/>
</dbReference>
<dbReference type="OrthoDB" id="282393at2"/>
<dbReference type="RefSeq" id="WP_090078627.1">
    <property type="nucleotide sequence ID" value="NZ_FOQT01000001.1"/>
</dbReference>
<evidence type="ECO:0000313" key="2">
    <source>
        <dbReference type="EMBL" id="SFH87517.1"/>
    </source>
</evidence>
<keyword evidence="3" id="KW-1185">Reference proteome</keyword>
<evidence type="ECO:0000313" key="3">
    <source>
        <dbReference type="Proteomes" id="UP000198931"/>
    </source>
</evidence>
<dbReference type="Pfam" id="PF09537">
    <property type="entry name" value="DUF2383"/>
    <property type="match status" value="1"/>
</dbReference>
<sequence>MENSKTIEALNELLQITNDRLHGFQAVDKKAIESFTGLNSDYEMMVDQATRMRSDLSALITEKGGEPENSTTIAGGLHRTWIAVKDAFSVNKDESTLENVTFGENAAIKAYEDALSSGELCSKSRELVQDQLEKLRSSYAKFSSLEDNAG</sequence>
<dbReference type="EMBL" id="FOQT01000001">
    <property type="protein sequence ID" value="SFH87517.1"/>
    <property type="molecule type" value="Genomic_DNA"/>
</dbReference>